<proteinExistence type="predicted"/>
<evidence type="ECO:0000313" key="1">
    <source>
        <dbReference type="EMBL" id="KAK9038433.1"/>
    </source>
</evidence>
<protein>
    <submittedName>
        <fullName evidence="1">Uncharacterized protein</fullName>
    </submittedName>
</protein>
<dbReference type="Proteomes" id="UP001396334">
    <property type="component" value="Unassembled WGS sequence"/>
</dbReference>
<keyword evidence="2" id="KW-1185">Reference proteome</keyword>
<name>A0ABR2TLT6_9ROSI</name>
<comment type="caution">
    <text evidence="1">The sequence shown here is derived from an EMBL/GenBank/DDBJ whole genome shotgun (WGS) entry which is preliminary data.</text>
</comment>
<accession>A0ABR2TLT6</accession>
<organism evidence="1 2">
    <name type="scientific">Hibiscus sabdariffa</name>
    <name type="common">roselle</name>
    <dbReference type="NCBI Taxonomy" id="183260"/>
    <lineage>
        <taxon>Eukaryota</taxon>
        <taxon>Viridiplantae</taxon>
        <taxon>Streptophyta</taxon>
        <taxon>Embryophyta</taxon>
        <taxon>Tracheophyta</taxon>
        <taxon>Spermatophyta</taxon>
        <taxon>Magnoliopsida</taxon>
        <taxon>eudicotyledons</taxon>
        <taxon>Gunneridae</taxon>
        <taxon>Pentapetalae</taxon>
        <taxon>rosids</taxon>
        <taxon>malvids</taxon>
        <taxon>Malvales</taxon>
        <taxon>Malvaceae</taxon>
        <taxon>Malvoideae</taxon>
        <taxon>Hibiscus</taxon>
    </lineage>
</organism>
<reference evidence="1 2" key="1">
    <citation type="journal article" date="2024" name="G3 (Bethesda)">
        <title>Genome assembly of Hibiscus sabdariffa L. provides insights into metabolisms of medicinal natural products.</title>
        <authorList>
            <person name="Kim T."/>
        </authorList>
    </citation>
    <scope>NUCLEOTIDE SEQUENCE [LARGE SCALE GENOMIC DNA]</scope>
    <source>
        <strain evidence="1">TK-2024</strain>
        <tissue evidence="1">Old leaves</tissue>
    </source>
</reference>
<evidence type="ECO:0000313" key="2">
    <source>
        <dbReference type="Proteomes" id="UP001396334"/>
    </source>
</evidence>
<dbReference type="EMBL" id="JBBPBN010000005">
    <property type="protein sequence ID" value="KAK9038433.1"/>
    <property type="molecule type" value="Genomic_DNA"/>
</dbReference>
<gene>
    <name evidence="1" type="ORF">V6N11_023302</name>
</gene>
<sequence length="71" mass="7843">MLDASATELRINQPQGCVKMSMTSMRFCMAPGDIVSLVEEEMMNQSSMAVAPLIEEVEMPFDPDGVDYPLN</sequence>